<keyword evidence="3" id="KW-1185">Reference proteome</keyword>
<dbReference type="EMBL" id="JAMSHJ010000002">
    <property type="protein sequence ID" value="KAI5438706.1"/>
    <property type="molecule type" value="Genomic_DNA"/>
</dbReference>
<organism evidence="2 3">
    <name type="scientific">Pisum sativum</name>
    <name type="common">Garden pea</name>
    <name type="synonym">Lathyrus oleraceus</name>
    <dbReference type="NCBI Taxonomy" id="3888"/>
    <lineage>
        <taxon>Eukaryota</taxon>
        <taxon>Viridiplantae</taxon>
        <taxon>Streptophyta</taxon>
        <taxon>Embryophyta</taxon>
        <taxon>Tracheophyta</taxon>
        <taxon>Spermatophyta</taxon>
        <taxon>Magnoliopsida</taxon>
        <taxon>eudicotyledons</taxon>
        <taxon>Gunneridae</taxon>
        <taxon>Pentapetalae</taxon>
        <taxon>rosids</taxon>
        <taxon>fabids</taxon>
        <taxon>Fabales</taxon>
        <taxon>Fabaceae</taxon>
        <taxon>Papilionoideae</taxon>
        <taxon>50 kb inversion clade</taxon>
        <taxon>NPAAA clade</taxon>
        <taxon>Hologalegina</taxon>
        <taxon>IRL clade</taxon>
        <taxon>Fabeae</taxon>
        <taxon>Lathyrus</taxon>
    </lineage>
</organism>
<accession>A0A9D4YLJ3</accession>
<dbReference type="PANTHER" id="PTHR10492">
    <property type="match status" value="1"/>
</dbReference>
<evidence type="ECO:0000313" key="2">
    <source>
        <dbReference type="EMBL" id="KAI5438706.1"/>
    </source>
</evidence>
<protein>
    <recommendedName>
        <fullName evidence="1">Helitron helicase-like domain-containing protein</fullName>
    </recommendedName>
</protein>
<evidence type="ECO:0000259" key="1">
    <source>
        <dbReference type="Pfam" id="PF14214"/>
    </source>
</evidence>
<gene>
    <name evidence="2" type="ORF">KIW84_024434</name>
</gene>
<sequence length="265" mass="30602">MAKQRLGDENTQNFKLRLISDRITDGRIYNQPTVSEVALVVDDVDTVYRKLYYDGMDICSKTGFPDLFITFTCNPNLPEIQRVLAPLHLKAQDKLDVISRIFKIKFDQLLSDLSKGVLGKVLAYIYTIEFEKRGLPHAHILIFLHPSNKYPRPEDIDKIISAEVPDPLKDPKLYNLVKTHMVHGPIGSKNLNSPCMKDMKCSNFYPKKFQYSTIVDQDGYPLFRRRDNGHTIEKNIIILYNGHVVPHNPSLLLKYEAHINMEWCN</sequence>
<feature type="domain" description="Helitron helicase-like" evidence="1">
    <location>
        <begin position="49"/>
        <end position="142"/>
    </location>
</feature>
<proteinExistence type="predicted"/>
<dbReference type="AlphaFoldDB" id="A0A9D4YLJ3"/>
<dbReference type="Gramene" id="Psat02G0443400-T1">
    <property type="protein sequence ID" value="KAI5438706.1"/>
    <property type="gene ID" value="KIW84_024434"/>
</dbReference>
<dbReference type="Proteomes" id="UP001058974">
    <property type="component" value="Chromosome 2"/>
</dbReference>
<reference evidence="2 3" key="1">
    <citation type="journal article" date="2022" name="Nat. Genet.">
        <title>Improved pea reference genome and pan-genome highlight genomic features and evolutionary characteristics.</title>
        <authorList>
            <person name="Yang T."/>
            <person name="Liu R."/>
            <person name="Luo Y."/>
            <person name="Hu S."/>
            <person name="Wang D."/>
            <person name="Wang C."/>
            <person name="Pandey M.K."/>
            <person name="Ge S."/>
            <person name="Xu Q."/>
            <person name="Li N."/>
            <person name="Li G."/>
            <person name="Huang Y."/>
            <person name="Saxena R.K."/>
            <person name="Ji Y."/>
            <person name="Li M."/>
            <person name="Yan X."/>
            <person name="He Y."/>
            <person name="Liu Y."/>
            <person name="Wang X."/>
            <person name="Xiang C."/>
            <person name="Varshney R.K."/>
            <person name="Ding H."/>
            <person name="Gao S."/>
            <person name="Zong X."/>
        </authorList>
    </citation>
    <scope>NUCLEOTIDE SEQUENCE [LARGE SCALE GENOMIC DNA]</scope>
    <source>
        <strain evidence="2 3">cv. Zhongwan 6</strain>
    </source>
</reference>
<comment type="caution">
    <text evidence="2">The sequence shown here is derived from an EMBL/GenBank/DDBJ whole genome shotgun (WGS) entry which is preliminary data.</text>
</comment>
<dbReference type="InterPro" id="IPR025476">
    <property type="entry name" value="Helitron_helicase-like"/>
</dbReference>
<name>A0A9D4YLJ3_PEA</name>
<dbReference type="Pfam" id="PF14214">
    <property type="entry name" value="Helitron_like_N"/>
    <property type="match status" value="1"/>
</dbReference>
<dbReference type="PANTHER" id="PTHR10492:SF78">
    <property type="entry name" value="ATP-DEPENDENT DNA HELICASE"/>
    <property type="match status" value="1"/>
</dbReference>
<evidence type="ECO:0000313" key="3">
    <source>
        <dbReference type="Proteomes" id="UP001058974"/>
    </source>
</evidence>